<dbReference type="GO" id="GO:0004523">
    <property type="term" value="F:RNA-DNA hybrid ribonuclease activity"/>
    <property type="evidence" value="ECO:0007669"/>
    <property type="project" value="InterPro"/>
</dbReference>
<evidence type="ECO:0000259" key="1">
    <source>
        <dbReference type="PROSITE" id="PS50879"/>
    </source>
</evidence>
<keyword evidence="3" id="KW-1185">Reference proteome</keyword>
<reference evidence="2" key="1">
    <citation type="submission" date="2023-08" db="EMBL/GenBank/DDBJ databases">
        <title>A de novo genome assembly of Solanum verrucosum Schlechtendal, a Mexican diploid species geographically isolated from the other diploid A-genome species in potato relatives.</title>
        <authorList>
            <person name="Hosaka K."/>
        </authorList>
    </citation>
    <scope>NUCLEOTIDE SEQUENCE</scope>
    <source>
        <tissue evidence="2">Young leaves</tissue>
    </source>
</reference>
<name>A0AAF0QGG3_SOLVR</name>
<dbReference type="AlphaFoldDB" id="A0AAF0QGG3"/>
<dbReference type="InterPro" id="IPR012337">
    <property type="entry name" value="RNaseH-like_sf"/>
</dbReference>
<accession>A0AAF0QGG3</accession>
<dbReference type="PROSITE" id="PS50879">
    <property type="entry name" value="RNASE_H_1"/>
    <property type="match status" value="1"/>
</dbReference>
<organism evidence="2 3">
    <name type="scientific">Solanum verrucosum</name>
    <dbReference type="NCBI Taxonomy" id="315347"/>
    <lineage>
        <taxon>Eukaryota</taxon>
        <taxon>Viridiplantae</taxon>
        <taxon>Streptophyta</taxon>
        <taxon>Embryophyta</taxon>
        <taxon>Tracheophyta</taxon>
        <taxon>Spermatophyta</taxon>
        <taxon>Magnoliopsida</taxon>
        <taxon>eudicotyledons</taxon>
        <taxon>Gunneridae</taxon>
        <taxon>Pentapetalae</taxon>
        <taxon>asterids</taxon>
        <taxon>lamiids</taxon>
        <taxon>Solanales</taxon>
        <taxon>Solanaceae</taxon>
        <taxon>Solanoideae</taxon>
        <taxon>Solaneae</taxon>
        <taxon>Solanum</taxon>
    </lineage>
</organism>
<dbReference type="SUPFAM" id="SSF53098">
    <property type="entry name" value="Ribonuclease H-like"/>
    <property type="match status" value="1"/>
</dbReference>
<evidence type="ECO:0000313" key="2">
    <source>
        <dbReference type="EMBL" id="WMV22618.1"/>
    </source>
</evidence>
<dbReference type="Gene3D" id="3.30.420.10">
    <property type="entry name" value="Ribonuclease H-like superfamily/Ribonuclease H"/>
    <property type="match status" value="1"/>
</dbReference>
<dbReference type="EMBL" id="CP133615">
    <property type="protein sequence ID" value="WMV22618.1"/>
    <property type="molecule type" value="Genomic_DNA"/>
</dbReference>
<dbReference type="GO" id="GO:0003676">
    <property type="term" value="F:nucleic acid binding"/>
    <property type="evidence" value="ECO:0007669"/>
    <property type="project" value="InterPro"/>
</dbReference>
<dbReference type="InterPro" id="IPR036397">
    <property type="entry name" value="RNaseH_sf"/>
</dbReference>
<gene>
    <name evidence="2" type="ORF">MTR67_016003</name>
</gene>
<dbReference type="Proteomes" id="UP001234989">
    <property type="component" value="Chromosome 4"/>
</dbReference>
<dbReference type="InterPro" id="IPR002156">
    <property type="entry name" value="RNaseH_domain"/>
</dbReference>
<dbReference type="PANTHER" id="PTHR46387:SF8">
    <property type="entry name" value="14.7 KDA RIBONUCLEASE H-LIKE PROTEIN"/>
    <property type="match status" value="1"/>
</dbReference>
<evidence type="ECO:0000313" key="3">
    <source>
        <dbReference type="Proteomes" id="UP001234989"/>
    </source>
</evidence>
<feature type="domain" description="RNase H type-1" evidence="1">
    <location>
        <begin position="206"/>
        <end position="306"/>
    </location>
</feature>
<sequence length="306" mass="33002">MNILFNACSAAIFTRTSRRAVKSSIGAFSALSWKTGVGFTATRKVDFDLFFKQICVRCYSSKKSRGESSSSQKSDLTPQMKEDRDGFFVVRKGNLICDPPVSVYKGYAMPKDTEEYLLSCGLKNALYSIRAADLTEDLFGTLVPCPFQQPSSSKGGMPEHMTKKRSQDVMWSEYTDAAGSAVISNDDSLRKHVKLDDHKGDQALPSGQSCTLEFDGASKGNPGLAGAGAVLRADDGSFICRLREGLGVATNNAAEYRAIILGLNYALSKGFTSIRVQGDSKLVCMQESNSDADAQANIAVELASEG</sequence>
<dbReference type="Pfam" id="PF13456">
    <property type="entry name" value="RVT_3"/>
    <property type="match status" value="1"/>
</dbReference>
<dbReference type="CDD" id="cd09279">
    <property type="entry name" value="RNase_HI_like"/>
    <property type="match status" value="1"/>
</dbReference>
<dbReference type="PANTHER" id="PTHR46387">
    <property type="entry name" value="POLYNUCLEOTIDYL TRANSFERASE, RIBONUCLEASE H-LIKE SUPERFAMILY PROTEIN"/>
    <property type="match status" value="1"/>
</dbReference>
<proteinExistence type="predicted"/>
<protein>
    <recommendedName>
        <fullName evidence="1">RNase H type-1 domain-containing protein</fullName>
    </recommendedName>
</protein>